<keyword evidence="3" id="KW-1185">Reference proteome</keyword>
<feature type="transmembrane region" description="Helical" evidence="1">
    <location>
        <begin position="31"/>
        <end position="51"/>
    </location>
</feature>
<proteinExistence type="predicted"/>
<accession>A0A1I6GJL5</accession>
<reference evidence="3" key="1">
    <citation type="submission" date="2016-10" db="EMBL/GenBank/DDBJ databases">
        <authorList>
            <person name="Varghese N."/>
            <person name="Submissions S."/>
        </authorList>
    </citation>
    <scope>NUCLEOTIDE SEQUENCE [LARGE SCALE GENOMIC DNA]</scope>
    <source>
        <strain evidence="3">DSM 26879</strain>
    </source>
</reference>
<keyword evidence="1" id="KW-1133">Transmembrane helix</keyword>
<keyword evidence="1" id="KW-0812">Transmembrane</keyword>
<dbReference type="STRING" id="390270.SAMN04488005_1764"/>
<gene>
    <name evidence="2" type="ORF">SAMN04488005_1764</name>
</gene>
<dbReference type="EMBL" id="FOYP01000001">
    <property type="protein sequence ID" value="SFR42346.1"/>
    <property type="molecule type" value="Genomic_DNA"/>
</dbReference>
<evidence type="ECO:0000313" key="2">
    <source>
        <dbReference type="EMBL" id="SFR42346.1"/>
    </source>
</evidence>
<keyword evidence="1" id="KW-0472">Membrane</keyword>
<dbReference type="Proteomes" id="UP000199478">
    <property type="component" value="Unassembled WGS sequence"/>
</dbReference>
<dbReference type="AlphaFoldDB" id="A0A1I6GJL5"/>
<organism evidence="2 3">
    <name type="scientific">Yoonia tamlensis</name>
    <dbReference type="NCBI Taxonomy" id="390270"/>
    <lineage>
        <taxon>Bacteria</taxon>
        <taxon>Pseudomonadati</taxon>
        <taxon>Pseudomonadota</taxon>
        <taxon>Alphaproteobacteria</taxon>
        <taxon>Rhodobacterales</taxon>
        <taxon>Paracoccaceae</taxon>
        <taxon>Yoonia</taxon>
    </lineage>
</organism>
<evidence type="ECO:0000313" key="3">
    <source>
        <dbReference type="Proteomes" id="UP000199478"/>
    </source>
</evidence>
<sequence length="52" mass="5165">MGSITLDIWLLVLGAVGGIAGGLVATGRSRLLKSALAGAIAVFLATLVRGML</sequence>
<evidence type="ECO:0000256" key="1">
    <source>
        <dbReference type="SAM" id="Phobius"/>
    </source>
</evidence>
<name>A0A1I6GJL5_9RHOB</name>
<dbReference type="RefSeq" id="WP_165615011.1">
    <property type="nucleotide sequence ID" value="NZ_FOYP01000001.1"/>
</dbReference>
<protein>
    <submittedName>
        <fullName evidence="2">Uncharacterized protein</fullName>
    </submittedName>
</protein>
<feature type="transmembrane region" description="Helical" evidence="1">
    <location>
        <begin position="6"/>
        <end position="24"/>
    </location>
</feature>